<protein>
    <submittedName>
        <fullName evidence="1">Uncharacterized protein</fullName>
    </submittedName>
</protein>
<evidence type="ECO:0000313" key="2">
    <source>
        <dbReference type="Proteomes" id="UP000828941"/>
    </source>
</evidence>
<sequence>MKPVSLALLLVLFTLSRKLDLTTAVYVYDVDGEPLLNGGSYYVVFDEPGGGPVTLAKVENETRPISVVLGSFFEDNMKRAVKFRVDDGLISFYVSTNVALDIEFTSSPVNSSTWSVGQKDLFVRIDNEEEGALPGIFKIKKHGSGHVYRIVFCPHGEACFPLGAEKVYPGMYQLIVTDGEPLPFIFEKVGFATSAI</sequence>
<gene>
    <name evidence="1" type="ORF">L6164_000143</name>
</gene>
<comment type="caution">
    <text evidence="1">The sequence shown here is derived from an EMBL/GenBank/DDBJ whole genome shotgun (WGS) entry which is preliminary data.</text>
</comment>
<accession>A0ACB9Q516</accession>
<reference evidence="1 2" key="1">
    <citation type="journal article" date="2022" name="DNA Res.">
        <title>Chromosomal-level genome assembly of the orchid tree Bauhinia variegata (Leguminosae; Cercidoideae) supports the allotetraploid origin hypothesis of Bauhinia.</title>
        <authorList>
            <person name="Zhong Y."/>
            <person name="Chen Y."/>
            <person name="Zheng D."/>
            <person name="Pang J."/>
            <person name="Liu Y."/>
            <person name="Luo S."/>
            <person name="Meng S."/>
            <person name="Qian L."/>
            <person name="Wei D."/>
            <person name="Dai S."/>
            <person name="Zhou R."/>
        </authorList>
    </citation>
    <scope>NUCLEOTIDE SEQUENCE [LARGE SCALE GENOMIC DNA]</scope>
    <source>
        <strain evidence="1">BV-YZ2020</strain>
    </source>
</reference>
<evidence type="ECO:0000313" key="1">
    <source>
        <dbReference type="EMBL" id="KAI4356097.1"/>
    </source>
</evidence>
<keyword evidence="2" id="KW-1185">Reference proteome</keyword>
<dbReference type="Proteomes" id="UP000828941">
    <property type="component" value="Chromosome 1"/>
</dbReference>
<proteinExistence type="predicted"/>
<organism evidence="1 2">
    <name type="scientific">Bauhinia variegata</name>
    <name type="common">Purple orchid tree</name>
    <name type="synonym">Phanera variegata</name>
    <dbReference type="NCBI Taxonomy" id="167791"/>
    <lineage>
        <taxon>Eukaryota</taxon>
        <taxon>Viridiplantae</taxon>
        <taxon>Streptophyta</taxon>
        <taxon>Embryophyta</taxon>
        <taxon>Tracheophyta</taxon>
        <taxon>Spermatophyta</taxon>
        <taxon>Magnoliopsida</taxon>
        <taxon>eudicotyledons</taxon>
        <taxon>Gunneridae</taxon>
        <taxon>Pentapetalae</taxon>
        <taxon>rosids</taxon>
        <taxon>fabids</taxon>
        <taxon>Fabales</taxon>
        <taxon>Fabaceae</taxon>
        <taxon>Cercidoideae</taxon>
        <taxon>Cercideae</taxon>
        <taxon>Bauhiniinae</taxon>
        <taxon>Bauhinia</taxon>
    </lineage>
</organism>
<name>A0ACB9Q516_BAUVA</name>
<dbReference type="EMBL" id="CM039426">
    <property type="protein sequence ID" value="KAI4356097.1"/>
    <property type="molecule type" value="Genomic_DNA"/>
</dbReference>